<protein>
    <submittedName>
        <fullName evidence="3">Helix-turn-helix domain-containing protein</fullName>
    </submittedName>
</protein>
<dbReference type="Proteomes" id="UP000541955">
    <property type="component" value="Unassembled WGS sequence"/>
</dbReference>
<evidence type="ECO:0000313" key="17">
    <source>
        <dbReference type="Proteomes" id="UP000548082"/>
    </source>
</evidence>
<reference evidence="2 11" key="1">
    <citation type="submission" date="2014-05" db="EMBL/GenBank/DDBJ databases">
        <title>Novel Listeriaceae from food processing environments.</title>
        <authorList>
            <person name="den Bakker H.C."/>
        </authorList>
    </citation>
    <scope>NUCLEOTIDE SEQUENCE [LARGE SCALE GENOMIC DNA]</scope>
    <source>
        <strain evidence="2 11">FSL A5-0281</strain>
    </source>
</reference>
<evidence type="ECO:0000313" key="18">
    <source>
        <dbReference type="Proteomes" id="UP000553016"/>
    </source>
</evidence>
<dbReference type="RefSeq" id="WP_036088316.1">
    <property type="nucleotide sequence ID" value="NZ_CBCSHQ010000009.1"/>
</dbReference>
<dbReference type="STRING" id="1552123.EP57_16215"/>
<dbReference type="Proteomes" id="UP000529446">
    <property type="component" value="Unassembled WGS sequence"/>
</dbReference>
<dbReference type="EMBL" id="JAARRW010000009">
    <property type="protein sequence ID" value="MBC1563526.1"/>
    <property type="molecule type" value="Genomic_DNA"/>
</dbReference>
<dbReference type="EMBL" id="JAARZA010000009">
    <property type="protein sequence ID" value="MBC2242096.1"/>
    <property type="molecule type" value="Genomic_DNA"/>
</dbReference>
<evidence type="ECO:0000313" key="7">
    <source>
        <dbReference type="EMBL" id="MBC2118328.1"/>
    </source>
</evidence>
<evidence type="ECO:0000313" key="6">
    <source>
        <dbReference type="EMBL" id="MBC1795717.1"/>
    </source>
</evidence>
<comment type="caution">
    <text evidence="2">The sequence shown here is derived from an EMBL/GenBank/DDBJ whole genome shotgun (WGS) entry which is preliminary data.</text>
</comment>
<feature type="domain" description="Helix-turn-helix" evidence="1">
    <location>
        <begin position="17"/>
        <end position="64"/>
    </location>
</feature>
<accession>A0A099VXR2</accession>
<dbReference type="Proteomes" id="UP000539064">
    <property type="component" value="Unassembled WGS sequence"/>
</dbReference>
<dbReference type="EMBL" id="JAARVD010000002">
    <property type="protein sequence ID" value="MBC1795717.1"/>
    <property type="molecule type" value="Genomic_DNA"/>
</dbReference>
<dbReference type="Proteomes" id="UP000548082">
    <property type="component" value="Unassembled WGS sequence"/>
</dbReference>
<dbReference type="EMBL" id="JAARRU010000003">
    <property type="protein sequence ID" value="MBC1565711.1"/>
    <property type="molecule type" value="Genomic_DNA"/>
</dbReference>
<evidence type="ECO:0000313" key="10">
    <source>
        <dbReference type="EMBL" id="MBC2371020.1"/>
    </source>
</evidence>
<evidence type="ECO:0000313" key="19">
    <source>
        <dbReference type="Proteomes" id="UP000586951"/>
    </source>
</evidence>
<dbReference type="OrthoDB" id="2366756at2"/>
<evidence type="ECO:0000313" key="15">
    <source>
        <dbReference type="Proteomes" id="UP000541955"/>
    </source>
</evidence>
<dbReference type="EMBL" id="JAARXI010000015">
    <property type="protein sequence ID" value="MBC2118328.1"/>
    <property type="molecule type" value="Genomic_DNA"/>
</dbReference>
<dbReference type="EMBL" id="JAARMV010000001">
    <property type="protein sequence ID" value="MBC2371020.1"/>
    <property type="molecule type" value="Genomic_DNA"/>
</dbReference>
<dbReference type="Proteomes" id="UP000029844">
    <property type="component" value="Unassembled WGS sequence"/>
</dbReference>
<dbReference type="AlphaFoldDB" id="A0A099VXR2"/>
<evidence type="ECO:0000313" key="8">
    <source>
        <dbReference type="EMBL" id="MBC2168228.1"/>
    </source>
</evidence>
<dbReference type="Proteomes" id="UP000553016">
    <property type="component" value="Unassembled WGS sequence"/>
</dbReference>
<dbReference type="Proteomes" id="UP000546244">
    <property type="component" value="Unassembled WGS sequence"/>
</dbReference>
<evidence type="ECO:0000259" key="1">
    <source>
        <dbReference type="Pfam" id="PF12728"/>
    </source>
</evidence>
<evidence type="ECO:0000313" key="5">
    <source>
        <dbReference type="EMBL" id="MBC1794123.1"/>
    </source>
</evidence>
<evidence type="ECO:0000313" key="12">
    <source>
        <dbReference type="Proteomes" id="UP000519573"/>
    </source>
</evidence>
<evidence type="ECO:0000313" key="3">
    <source>
        <dbReference type="EMBL" id="MBC1563526.1"/>
    </source>
</evidence>
<proteinExistence type="predicted"/>
<dbReference type="InterPro" id="IPR041657">
    <property type="entry name" value="HTH_17"/>
</dbReference>
<evidence type="ECO:0000313" key="2">
    <source>
        <dbReference type="EMBL" id="KGL37572.1"/>
    </source>
</evidence>
<reference evidence="12 13" key="2">
    <citation type="submission" date="2020-03" db="EMBL/GenBank/DDBJ databases">
        <title>Soil Listeria distribution.</title>
        <authorList>
            <person name="Liao J."/>
            <person name="Wiedmann M."/>
        </authorList>
    </citation>
    <scope>NUCLEOTIDE SEQUENCE [LARGE SCALE GENOMIC DNA]</scope>
    <source>
        <strain evidence="9 18">FSL L7-0149</strain>
        <strain evidence="8 12">FSL L7-0245</strain>
        <strain evidence="7 13">FSL L7-0360</strain>
        <strain evidence="5 14">FSL L7-0978</strain>
        <strain evidence="6 17">FSL L7-0990</strain>
        <strain evidence="3 15">FSL L7-1387</strain>
        <strain evidence="4 19">FSL L7-1427</strain>
        <strain evidence="10 16">FSL L7-1850</strain>
    </source>
</reference>
<dbReference type="Proteomes" id="UP000586951">
    <property type="component" value="Unassembled WGS sequence"/>
</dbReference>
<keyword evidence="11" id="KW-1185">Reference proteome</keyword>
<evidence type="ECO:0000313" key="13">
    <source>
        <dbReference type="Proteomes" id="UP000529446"/>
    </source>
</evidence>
<evidence type="ECO:0000313" key="16">
    <source>
        <dbReference type="Proteomes" id="UP000546244"/>
    </source>
</evidence>
<evidence type="ECO:0000313" key="4">
    <source>
        <dbReference type="EMBL" id="MBC1565711.1"/>
    </source>
</evidence>
<dbReference type="Pfam" id="PF12728">
    <property type="entry name" value="HTH_17"/>
    <property type="match status" value="1"/>
</dbReference>
<name>A0A099VXR2_9LIST</name>
<dbReference type="EMBL" id="JAARYH010000013">
    <property type="protein sequence ID" value="MBC2168228.1"/>
    <property type="molecule type" value="Genomic_DNA"/>
</dbReference>
<dbReference type="GeneID" id="58718876"/>
<sequence>MAIQKYEKQLEVLNDLFLSTQEAIDQLGVSKQCFHSLVARGKIQKIRKGSAVLYYADEINERKHQQPSLRQKYRPFQEG</sequence>
<dbReference type="eggNOG" id="ENOG502ZQ3K">
    <property type="taxonomic scope" value="Bacteria"/>
</dbReference>
<organism evidence="2 11">
    <name type="scientific">Listeria booriae</name>
    <dbReference type="NCBI Taxonomy" id="1552123"/>
    <lineage>
        <taxon>Bacteria</taxon>
        <taxon>Bacillati</taxon>
        <taxon>Bacillota</taxon>
        <taxon>Bacilli</taxon>
        <taxon>Bacillales</taxon>
        <taxon>Listeriaceae</taxon>
        <taxon>Listeria</taxon>
    </lineage>
</organism>
<evidence type="ECO:0000313" key="14">
    <source>
        <dbReference type="Proteomes" id="UP000539064"/>
    </source>
</evidence>
<evidence type="ECO:0000313" key="11">
    <source>
        <dbReference type="Proteomes" id="UP000029844"/>
    </source>
</evidence>
<dbReference type="EMBL" id="JAARVG010000011">
    <property type="protein sequence ID" value="MBC1794123.1"/>
    <property type="molecule type" value="Genomic_DNA"/>
</dbReference>
<gene>
    <name evidence="2" type="ORF">EP57_16215</name>
    <name evidence="3" type="ORF">HB902_15740</name>
    <name evidence="4" type="ORF">HB907_09850</name>
    <name evidence="10" type="ORF">HBP98_03265</name>
    <name evidence="5" type="ORF">HCA52_11880</name>
    <name evidence="6" type="ORF">HCA55_03215</name>
    <name evidence="7" type="ORF">HCB06_16965</name>
    <name evidence="8" type="ORF">HCB26_16760</name>
    <name evidence="9" type="ORF">HCB35_16595</name>
</gene>
<evidence type="ECO:0000313" key="9">
    <source>
        <dbReference type="EMBL" id="MBC2242096.1"/>
    </source>
</evidence>
<dbReference type="Proteomes" id="UP000519573">
    <property type="component" value="Unassembled WGS sequence"/>
</dbReference>
<dbReference type="EMBL" id="JNFA01000031">
    <property type="protein sequence ID" value="KGL37572.1"/>
    <property type="molecule type" value="Genomic_DNA"/>
</dbReference>